<dbReference type="Proteomes" id="UP000243217">
    <property type="component" value="Unassembled WGS sequence"/>
</dbReference>
<accession>A0A1V9ZQP0</accession>
<evidence type="ECO:0000256" key="1">
    <source>
        <dbReference type="SAM" id="Phobius"/>
    </source>
</evidence>
<sequence length="83" mass="9419">MPLTMENWHWECPGTLESYIRLLTIIGLVLILQLVSYLRWVLRLHAYLMAVIWWHLGNFSLSLTLNSGKSEQYNVCAGAGVGG</sequence>
<comment type="caution">
    <text evidence="2">The sequence shown here is derived from an EMBL/GenBank/DDBJ whole genome shotgun (WGS) entry which is preliminary data.</text>
</comment>
<organism evidence="2 3">
    <name type="scientific">Thraustotheca clavata</name>
    <dbReference type="NCBI Taxonomy" id="74557"/>
    <lineage>
        <taxon>Eukaryota</taxon>
        <taxon>Sar</taxon>
        <taxon>Stramenopiles</taxon>
        <taxon>Oomycota</taxon>
        <taxon>Saprolegniomycetes</taxon>
        <taxon>Saprolegniales</taxon>
        <taxon>Achlyaceae</taxon>
        <taxon>Thraustotheca</taxon>
    </lineage>
</organism>
<keyword evidence="1" id="KW-1133">Transmembrane helix</keyword>
<keyword evidence="1" id="KW-0812">Transmembrane</keyword>
<evidence type="ECO:0000313" key="3">
    <source>
        <dbReference type="Proteomes" id="UP000243217"/>
    </source>
</evidence>
<proteinExistence type="predicted"/>
<keyword evidence="3" id="KW-1185">Reference proteome</keyword>
<protein>
    <submittedName>
        <fullName evidence="2">Uncharacterized protein</fullName>
    </submittedName>
</protein>
<dbReference type="AlphaFoldDB" id="A0A1V9ZQP0"/>
<dbReference type="EMBL" id="JNBS01001716">
    <property type="protein sequence ID" value="OQS00323.1"/>
    <property type="molecule type" value="Genomic_DNA"/>
</dbReference>
<feature type="transmembrane region" description="Helical" evidence="1">
    <location>
        <begin position="20"/>
        <end position="40"/>
    </location>
</feature>
<reference evidence="2 3" key="1">
    <citation type="journal article" date="2014" name="Genome Biol. Evol.">
        <title>The secreted proteins of Achlya hypogyna and Thraustotheca clavata identify the ancestral oomycete secretome and reveal gene acquisitions by horizontal gene transfer.</title>
        <authorList>
            <person name="Misner I."/>
            <person name="Blouin N."/>
            <person name="Leonard G."/>
            <person name="Richards T.A."/>
            <person name="Lane C.E."/>
        </authorList>
    </citation>
    <scope>NUCLEOTIDE SEQUENCE [LARGE SCALE GENOMIC DNA]</scope>
    <source>
        <strain evidence="2 3">ATCC 34112</strain>
    </source>
</reference>
<keyword evidence="1" id="KW-0472">Membrane</keyword>
<gene>
    <name evidence="2" type="ORF">THRCLA_21700</name>
</gene>
<name>A0A1V9ZQP0_9STRA</name>
<evidence type="ECO:0000313" key="2">
    <source>
        <dbReference type="EMBL" id="OQS00323.1"/>
    </source>
</evidence>